<evidence type="ECO:0000256" key="3">
    <source>
        <dbReference type="ARBA" id="ARBA00023163"/>
    </source>
</evidence>
<dbReference type="Gene3D" id="1.10.10.10">
    <property type="entry name" value="Winged helix-like DNA-binding domain superfamily/Winged helix DNA-binding domain"/>
    <property type="match status" value="1"/>
</dbReference>
<dbReference type="Proteomes" id="UP000727654">
    <property type="component" value="Unassembled WGS sequence"/>
</dbReference>
<sequence length="266" mass="28286">MPQHDGTPGTITRSLNIVRLLASMGRRGLALTDLSRMSGLPHPTVHRLLQQLISERMVRQIEDNRRYALGALAFEIGLAAADQFDIRSHCVPIMRGIAEEVGDTVYLILRSGSEAVCLDRCEGPSPIRVLSLNIGSRRPLGLGAGGLALLSALPDEERLPMVQTVAPQTLELTGLGEAELLEAVAATRKAGFAYVTSRVTLGVSAVGVPIRDGFGWPFAALSIAAVNARMPRDRAASLAVLLQDKSRSINSAVKAAISTGGPWLVP</sequence>
<dbReference type="Pfam" id="PF09339">
    <property type="entry name" value="HTH_IclR"/>
    <property type="match status" value="1"/>
</dbReference>
<evidence type="ECO:0000259" key="5">
    <source>
        <dbReference type="PROSITE" id="PS51078"/>
    </source>
</evidence>
<dbReference type="EMBL" id="CAJZAI010000005">
    <property type="protein sequence ID" value="CAG9173403.1"/>
    <property type="molecule type" value="Genomic_DNA"/>
</dbReference>
<keyword evidence="1" id="KW-0805">Transcription regulation</keyword>
<keyword evidence="2" id="KW-0238">DNA-binding</keyword>
<dbReference type="PANTHER" id="PTHR30136">
    <property type="entry name" value="HELIX-TURN-HELIX TRANSCRIPTIONAL REGULATOR, ICLR FAMILY"/>
    <property type="match status" value="1"/>
</dbReference>
<dbReference type="InterPro" id="IPR036388">
    <property type="entry name" value="WH-like_DNA-bd_sf"/>
</dbReference>
<organism evidence="6 7">
    <name type="scientific">Cupriavidus laharis</name>
    <dbReference type="NCBI Taxonomy" id="151654"/>
    <lineage>
        <taxon>Bacteria</taxon>
        <taxon>Pseudomonadati</taxon>
        <taxon>Pseudomonadota</taxon>
        <taxon>Betaproteobacteria</taxon>
        <taxon>Burkholderiales</taxon>
        <taxon>Burkholderiaceae</taxon>
        <taxon>Cupriavidus</taxon>
    </lineage>
</organism>
<dbReference type="PROSITE" id="PS51078">
    <property type="entry name" value="ICLR_ED"/>
    <property type="match status" value="1"/>
</dbReference>
<keyword evidence="3" id="KW-0804">Transcription</keyword>
<dbReference type="InterPro" id="IPR050707">
    <property type="entry name" value="HTH_MetabolicPath_Reg"/>
</dbReference>
<gene>
    <name evidence="6" type="primary">kipR_3</name>
    <name evidence="6" type="ORF">LMG23992_02440</name>
</gene>
<feature type="domain" description="HTH iclR-type" evidence="4">
    <location>
        <begin position="8"/>
        <end position="71"/>
    </location>
</feature>
<dbReference type="InterPro" id="IPR029016">
    <property type="entry name" value="GAF-like_dom_sf"/>
</dbReference>
<proteinExistence type="predicted"/>
<accession>A0ABN7YK30</accession>
<evidence type="ECO:0000256" key="2">
    <source>
        <dbReference type="ARBA" id="ARBA00023125"/>
    </source>
</evidence>
<dbReference type="SUPFAM" id="SSF55781">
    <property type="entry name" value="GAF domain-like"/>
    <property type="match status" value="1"/>
</dbReference>
<evidence type="ECO:0000313" key="7">
    <source>
        <dbReference type="Proteomes" id="UP000727654"/>
    </source>
</evidence>
<dbReference type="PROSITE" id="PS51077">
    <property type="entry name" value="HTH_ICLR"/>
    <property type="match status" value="1"/>
</dbReference>
<dbReference type="InterPro" id="IPR014757">
    <property type="entry name" value="Tscrpt_reg_IclR_C"/>
</dbReference>
<dbReference type="SMART" id="SM00346">
    <property type="entry name" value="HTH_ICLR"/>
    <property type="match status" value="1"/>
</dbReference>
<dbReference type="PANTHER" id="PTHR30136:SF39">
    <property type="entry name" value="TRANSCRIPTIONAL REGULATORY PROTEIN"/>
    <property type="match status" value="1"/>
</dbReference>
<evidence type="ECO:0000313" key="6">
    <source>
        <dbReference type="EMBL" id="CAG9173403.1"/>
    </source>
</evidence>
<name>A0ABN7YK30_9BURK</name>
<keyword evidence="7" id="KW-1185">Reference proteome</keyword>
<evidence type="ECO:0000256" key="1">
    <source>
        <dbReference type="ARBA" id="ARBA00023015"/>
    </source>
</evidence>
<reference evidence="6 7" key="1">
    <citation type="submission" date="2021-08" db="EMBL/GenBank/DDBJ databases">
        <authorList>
            <person name="Peeters C."/>
        </authorList>
    </citation>
    <scope>NUCLEOTIDE SEQUENCE [LARGE SCALE GENOMIC DNA]</scope>
    <source>
        <strain evidence="6 7">LMG 23992</strain>
    </source>
</reference>
<dbReference type="RefSeq" id="WP_224080054.1">
    <property type="nucleotide sequence ID" value="NZ_CAJZAI010000005.1"/>
</dbReference>
<dbReference type="InterPro" id="IPR036390">
    <property type="entry name" value="WH_DNA-bd_sf"/>
</dbReference>
<feature type="domain" description="IclR-ED" evidence="5">
    <location>
        <begin position="72"/>
        <end position="255"/>
    </location>
</feature>
<comment type="caution">
    <text evidence="6">The sequence shown here is derived from an EMBL/GenBank/DDBJ whole genome shotgun (WGS) entry which is preliminary data.</text>
</comment>
<dbReference type="SUPFAM" id="SSF46785">
    <property type="entry name" value="Winged helix' DNA-binding domain"/>
    <property type="match status" value="1"/>
</dbReference>
<dbReference type="Gene3D" id="3.30.450.40">
    <property type="match status" value="1"/>
</dbReference>
<dbReference type="Pfam" id="PF01614">
    <property type="entry name" value="IclR_C"/>
    <property type="match status" value="1"/>
</dbReference>
<protein>
    <submittedName>
        <fullName evidence="6">HTH-type transcriptional regulator KipR</fullName>
    </submittedName>
</protein>
<dbReference type="InterPro" id="IPR005471">
    <property type="entry name" value="Tscrpt_reg_IclR_N"/>
</dbReference>
<evidence type="ECO:0000259" key="4">
    <source>
        <dbReference type="PROSITE" id="PS51077"/>
    </source>
</evidence>